<dbReference type="EMBL" id="KV932969">
    <property type="protein sequence ID" value="PIO32511.1"/>
    <property type="molecule type" value="Genomic_DNA"/>
</dbReference>
<dbReference type="GO" id="GO:0003676">
    <property type="term" value="F:nucleic acid binding"/>
    <property type="evidence" value="ECO:0007669"/>
    <property type="project" value="InterPro"/>
</dbReference>
<dbReference type="InterPro" id="IPR039146">
    <property type="entry name" value="GPANK1"/>
</dbReference>
<dbReference type="Pfam" id="PF01585">
    <property type="entry name" value="G-patch"/>
    <property type="match status" value="1"/>
</dbReference>
<dbReference type="InterPro" id="IPR002110">
    <property type="entry name" value="Ankyrin_rpt"/>
</dbReference>
<dbReference type="InterPro" id="IPR000467">
    <property type="entry name" value="G_patch_dom"/>
</dbReference>
<evidence type="ECO:0000313" key="4">
    <source>
        <dbReference type="Proteomes" id="UP000228934"/>
    </source>
</evidence>
<dbReference type="PROSITE" id="PS50174">
    <property type="entry name" value="G_PATCH"/>
    <property type="match status" value="1"/>
</dbReference>
<dbReference type="Proteomes" id="UP000228934">
    <property type="component" value="Unassembled WGS sequence"/>
</dbReference>
<evidence type="ECO:0000256" key="1">
    <source>
        <dbReference type="SAM" id="MobiDB-lite"/>
    </source>
</evidence>
<dbReference type="OrthoDB" id="4735278at2759"/>
<gene>
    <name evidence="3" type="ORF">AB205_0130660</name>
</gene>
<dbReference type="PANTHER" id="PTHR20923">
    <property type="entry name" value="BAT4 PROTEIN-RELATED"/>
    <property type="match status" value="1"/>
</dbReference>
<dbReference type="Gene3D" id="1.25.40.20">
    <property type="entry name" value="Ankyrin repeat-containing domain"/>
    <property type="match status" value="1"/>
</dbReference>
<feature type="region of interest" description="Disordered" evidence="1">
    <location>
        <begin position="53"/>
        <end position="89"/>
    </location>
</feature>
<name>A0A2G9RZ55_AQUCT</name>
<dbReference type="InterPro" id="IPR036770">
    <property type="entry name" value="Ankyrin_rpt-contain_sf"/>
</dbReference>
<keyword evidence="4" id="KW-1185">Reference proteome</keyword>
<sequence>MNFPRLISFTKACEKSDWWENGEHTTKKIFKSYEVATTGEEARSFYESLIGTDRESSASRKPSRKRRVHRSPSHEEPRVWSSESGPNTLVRETTNQRVGHQLLRCSQNGDMKGLRQLVEKEHCDINFRDIYYWTPVMCAAFAGKKDAVSYLLKRGAAWVGVCETQGKDALTLAEEGGHQEVVKLLQDSLKGQPEESQPRTQPLERKYCDVCKTYYQEDSIDTHERSTIHLFNKKKKIPSTYYAIPEHNVGFKMMLKEGWDRESGLGPEGSGRKFPVQTVLKRDQKGLGFHSDQKPKVTHFAANDMLAVARSQTKHVRTERVATVSKNEERRKEAKSKAWERNLRTYMNIDF</sequence>
<evidence type="ECO:0000313" key="3">
    <source>
        <dbReference type="EMBL" id="PIO32511.1"/>
    </source>
</evidence>
<reference evidence="4" key="1">
    <citation type="journal article" date="2017" name="Nat. Commun.">
        <title>The North American bullfrog draft genome provides insight into hormonal regulation of long noncoding RNA.</title>
        <authorList>
            <person name="Hammond S.A."/>
            <person name="Warren R.L."/>
            <person name="Vandervalk B.P."/>
            <person name="Kucuk E."/>
            <person name="Khan H."/>
            <person name="Gibb E.A."/>
            <person name="Pandoh P."/>
            <person name="Kirk H."/>
            <person name="Zhao Y."/>
            <person name="Jones M."/>
            <person name="Mungall A.J."/>
            <person name="Coope R."/>
            <person name="Pleasance S."/>
            <person name="Moore R.A."/>
            <person name="Holt R.A."/>
            <person name="Round J.M."/>
            <person name="Ohora S."/>
            <person name="Walle B.V."/>
            <person name="Veldhoen N."/>
            <person name="Helbing C.C."/>
            <person name="Birol I."/>
        </authorList>
    </citation>
    <scope>NUCLEOTIDE SEQUENCE [LARGE SCALE GENOMIC DNA]</scope>
</reference>
<organism evidence="3 4">
    <name type="scientific">Aquarana catesbeiana</name>
    <name type="common">American bullfrog</name>
    <name type="synonym">Rana catesbeiana</name>
    <dbReference type="NCBI Taxonomy" id="8400"/>
    <lineage>
        <taxon>Eukaryota</taxon>
        <taxon>Metazoa</taxon>
        <taxon>Chordata</taxon>
        <taxon>Craniata</taxon>
        <taxon>Vertebrata</taxon>
        <taxon>Euteleostomi</taxon>
        <taxon>Amphibia</taxon>
        <taxon>Batrachia</taxon>
        <taxon>Anura</taxon>
        <taxon>Neobatrachia</taxon>
        <taxon>Ranoidea</taxon>
        <taxon>Ranidae</taxon>
        <taxon>Aquarana</taxon>
    </lineage>
</organism>
<protein>
    <recommendedName>
        <fullName evidence="2">G-patch domain-containing protein</fullName>
    </recommendedName>
</protein>
<evidence type="ECO:0000259" key="2">
    <source>
        <dbReference type="PROSITE" id="PS50174"/>
    </source>
</evidence>
<dbReference type="PANTHER" id="PTHR20923:SF1">
    <property type="entry name" value="G PATCH DOMAIN AND ANKYRIN REPEAT-CONTAINING PROTEIN 1"/>
    <property type="match status" value="1"/>
</dbReference>
<dbReference type="SMART" id="SM00443">
    <property type="entry name" value="G_patch"/>
    <property type="match status" value="1"/>
</dbReference>
<dbReference type="SUPFAM" id="SSF48403">
    <property type="entry name" value="Ankyrin repeat"/>
    <property type="match status" value="1"/>
</dbReference>
<feature type="compositionally biased region" description="Basic residues" evidence="1">
    <location>
        <begin position="61"/>
        <end position="71"/>
    </location>
</feature>
<accession>A0A2G9RZ55</accession>
<dbReference type="SMART" id="SM00248">
    <property type="entry name" value="ANK"/>
    <property type="match status" value="2"/>
</dbReference>
<dbReference type="AlphaFoldDB" id="A0A2G9RZ55"/>
<feature type="domain" description="G-patch" evidence="2">
    <location>
        <begin position="246"/>
        <end position="292"/>
    </location>
</feature>
<dbReference type="Pfam" id="PF12796">
    <property type="entry name" value="Ank_2"/>
    <property type="match status" value="1"/>
</dbReference>
<proteinExistence type="predicted"/>